<evidence type="ECO:0000313" key="1">
    <source>
        <dbReference type="EMBL" id="TMS22861.1"/>
    </source>
</evidence>
<keyword evidence="2" id="KW-1185">Reference proteome</keyword>
<comment type="caution">
    <text evidence="1">The sequence shown here is derived from an EMBL/GenBank/DDBJ whole genome shotgun (WGS) entry which is preliminary data.</text>
</comment>
<evidence type="ECO:0000313" key="2">
    <source>
        <dbReference type="Proteomes" id="UP000793456"/>
    </source>
</evidence>
<protein>
    <submittedName>
        <fullName evidence="1">Uncharacterized protein</fullName>
    </submittedName>
</protein>
<reference evidence="1" key="1">
    <citation type="submission" date="2018-11" db="EMBL/GenBank/DDBJ databases">
        <title>The sequence and de novo assembly of Larimichthys crocea genome using PacBio and Hi-C technologies.</title>
        <authorList>
            <person name="Xu P."/>
            <person name="Chen B."/>
            <person name="Zhou Z."/>
            <person name="Ke Q."/>
            <person name="Wu Y."/>
            <person name="Bai H."/>
            <person name="Pu F."/>
        </authorList>
    </citation>
    <scope>NUCLEOTIDE SEQUENCE</scope>
    <source>
        <tissue evidence="1">Muscle</tissue>
    </source>
</reference>
<dbReference type="EMBL" id="CM011674">
    <property type="protein sequence ID" value="TMS22861.1"/>
    <property type="molecule type" value="Genomic_DNA"/>
</dbReference>
<accession>A0ACD3RV64</accession>
<organism evidence="1 2">
    <name type="scientific">Larimichthys crocea</name>
    <name type="common">Large yellow croaker</name>
    <name type="synonym">Pseudosciaena crocea</name>
    <dbReference type="NCBI Taxonomy" id="215358"/>
    <lineage>
        <taxon>Eukaryota</taxon>
        <taxon>Metazoa</taxon>
        <taxon>Chordata</taxon>
        <taxon>Craniata</taxon>
        <taxon>Vertebrata</taxon>
        <taxon>Euteleostomi</taxon>
        <taxon>Actinopterygii</taxon>
        <taxon>Neopterygii</taxon>
        <taxon>Teleostei</taxon>
        <taxon>Neoteleostei</taxon>
        <taxon>Acanthomorphata</taxon>
        <taxon>Eupercaria</taxon>
        <taxon>Sciaenidae</taxon>
        <taxon>Larimichthys</taxon>
    </lineage>
</organism>
<gene>
    <name evidence="1" type="ORF">E3U43_008167</name>
</gene>
<sequence>MSLSHILLVVSLTDFLYRIHVDACDRNCADKPVFTPSRLVVKYGDPVAANCSVCENCLYLFGLETPLGEQNQNGTTISWKAPKMTEWDPAPSCYYTKKDSDDQCCSDLPITVYQPPDNVLIRFDGHTGPMFEGRYYTLQCEVQKVAPIENLIVTLYKGQTALDKQPYNGTYKKPVTKIYNLVITPREEDDGAQYWCEAKLELGPEGPQPPPVVISQKITASVHYKPRLQGSPHSQITIKAGSPLLLNCSAWGNPSPSYSWTLPSGSPHSSSSNVLTIDSVASANGGLYTCSVSNSRGTINVEFNVTVEEINIILIIVIVVVSVAVVAVCVLLYCRYYRTKRMGKYTLKDVFRLGRQHTAVPITEGLEKSPLSVLFAVVLSVSQQFPPTGSGTENLRTEGASTQQRELKHEHRSGHRLQRLGSHLCVRRRRCDQPVRRHAELVQNETPASYNIQARLERMADFQQRGDDLENSIAECKRLLEEARGRLKELEEGMNEGEEDEEREAELKKVQAEVRKLKKDEKMFEKMIEEHRREEKKLPWDVDTISKEGFSKSVLNIKPIQKEETQEEKVEKHKTFVEMYAKEIKHFGMLRRCDDSQKYLSDNPHLVCEETANCLVVFCIDFEIDEKHALMEQVAHQAIVMKFILDLAGTLAVDPRGCFRQFFSKIKTSYTKTAFDHELEMLKARVRSCAQIRMESAMKELEEEEKQKRLGPGGLDPLEVYESLPTHHLLLWRVNYSGHY</sequence>
<dbReference type="Proteomes" id="UP000793456">
    <property type="component" value="Chromosome I"/>
</dbReference>
<name>A0ACD3RV64_LARCR</name>
<proteinExistence type="predicted"/>